<dbReference type="NCBIfam" id="NF003793">
    <property type="entry name" value="PRK05382.1"/>
    <property type="match status" value="1"/>
</dbReference>
<dbReference type="PANTHER" id="PTHR21085:SF0">
    <property type="entry name" value="CHORISMATE SYNTHASE"/>
    <property type="match status" value="1"/>
</dbReference>
<comment type="similarity">
    <text evidence="2 11 12">Belongs to the chorismate synthase family.</text>
</comment>
<evidence type="ECO:0000313" key="13">
    <source>
        <dbReference type="EMBL" id="AUW93504.1"/>
    </source>
</evidence>
<comment type="pathway">
    <text evidence="1 11 12">Metabolic intermediate biosynthesis; chorismate biosynthesis; chorismate from D-erythrose 4-phosphate and phosphoenolpyruvate: step 7/7.</text>
</comment>
<evidence type="ECO:0000256" key="5">
    <source>
        <dbReference type="ARBA" id="ARBA00022630"/>
    </source>
</evidence>
<evidence type="ECO:0000256" key="12">
    <source>
        <dbReference type="RuleBase" id="RU000605"/>
    </source>
</evidence>
<evidence type="ECO:0000256" key="1">
    <source>
        <dbReference type="ARBA" id="ARBA00005044"/>
    </source>
</evidence>
<feature type="binding site" evidence="11">
    <location>
        <position position="336"/>
    </location>
    <ligand>
        <name>FMN</name>
        <dbReference type="ChEBI" id="CHEBI:58210"/>
    </ligand>
</feature>
<reference evidence="13 14" key="1">
    <citation type="journal article" date="2019" name="Sci. Rep.">
        <title>Sulfobacillus thermotolerans: new insights into resistance and metabolic capacities of acidophilic chemolithotrophs.</title>
        <authorList>
            <person name="Panyushkina A.E."/>
            <person name="Babenko V.V."/>
            <person name="Nikitina A.S."/>
            <person name="Selezneva O.V."/>
            <person name="Tsaplina I.A."/>
            <person name="Letarova M.A."/>
            <person name="Kostryukova E.S."/>
            <person name="Letarov A.V."/>
        </authorList>
    </citation>
    <scope>NUCLEOTIDE SEQUENCE [LARGE SCALE GENOMIC DNA]</scope>
    <source>
        <strain evidence="13 14">Kr1</strain>
    </source>
</reference>
<sequence>MKLARWQWMTAGESHGPGLVGIIDGVPSLVPVTSTLINEDLARRQKGYGRGGRMAIEKDQVEIFGGVRHGKTLGSPVALLVKNRDFANWSESMAPDAGTPDRIVTRPRPGHADLVGGIKYQHRDLRNVLERASARETTMRVALGAVARSFLNELGIGVRGHVISIGDIHVPHQDYTLEEIQETENSPVRVAHKASETAMLSAIDRAKEAGDTLGGTFEIKAFGLPVGLGSYVQWHRRIEGALAQALLSIPAMKAVEVGSGFAQADVPGSAVHDAIWWDKDQGFTRLSNRAGGIEGGITTGMPLVVRVAMKPLSTLLSPLGSFDIDSKEPFLAQVERSDVTAVPAAVVVGEAMVMHVLADAILDKFGGDSLPEIRERIERWDAYGRQY</sequence>
<dbReference type="Gene3D" id="3.60.150.10">
    <property type="entry name" value="Chorismate synthase AroC"/>
    <property type="match status" value="1"/>
</dbReference>
<dbReference type="InterPro" id="IPR000453">
    <property type="entry name" value="Chorismate_synth"/>
</dbReference>
<dbReference type="PIRSF" id="PIRSF001456">
    <property type="entry name" value="Chorismate_synth"/>
    <property type="match status" value="1"/>
</dbReference>
<evidence type="ECO:0000256" key="2">
    <source>
        <dbReference type="ARBA" id="ARBA00008014"/>
    </source>
</evidence>
<feature type="binding site" evidence="11">
    <location>
        <position position="295"/>
    </location>
    <ligand>
        <name>FMN</name>
        <dbReference type="ChEBI" id="CHEBI:58210"/>
    </ligand>
</feature>
<evidence type="ECO:0000256" key="9">
    <source>
        <dbReference type="ARBA" id="ARBA00023141"/>
    </source>
</evidence>
<feature type="binding site" evidence="11">
    <location>
        <begin position="310"/>
        <end position="314"/>
    </location>
    <ligand>
        <name>FMN</name>
        <dbReference type="ChEBI" id="CHEBI:58210"/>
    </ligand>
</feature>
<comment type="cofactor">
    <cofactor evidence="11 12">
        <name>FMNH2</name>
        <dbReference type="ChEBI" id="CHEBI:57618"/>
    </cofactor>
    <text evidence="11 12">Reduced FMN (FMNH(2)).</text>
</comment>
<keyword evidence="6 11" id="KW-0288">FMN</keyword>
<keyword evidence="10 11" id="KW-0456">Lyase</keyword>
<accession>A0ABM6RQ11</accession>
<dbReference type="SUPFAM" id="SSF103263">
    <property type="entry name" value="Chorismate synthase, AroC"/>
    <property type="match status" value="1"/>
</dbReference>
<evidence type="ECO:0000256" key="11">
    <source>
        <dbReference type="HAMAP-Rule" id="MF_00300"/>
    </source>
</evidence>
<dbReference type="CDD" id="cd07304">
    <property type="entry name" value="Chorismate_synthase"/>
    <property type="match status" value="1"/>
</dbReference>
<keyword evidence="7 11" id="KW-0274">FAD</keyword>
<keyword evidence="9 11" id="KW-0057">Aromatic amino acid biosynthesis</keyword>
<feature type="binding site" evidence="11">
    <location>
        <position position="50"/>
    </location>
    <ligand>
        <name>NADP(+)</name>
        <dbReference type="ChEBI" id="CHEBI:58349"/>
    </ligand>
</feature>
<evidence type="ECO:0000256" key="7">
    <source>
        <dbReference type="ARBA" id="ARBA00022827"/>
    </source>
</evidence>
<comment type="subunit">
    <text evidence="11">Homotetramer.</text>
</comment>
<dbReference type="NCBIfam" id="TIGR00033">
    <property type="entry name" value="aroC"/>
    <property type="match status" value="1"/>
</dbReference>
<name>A0ABM6RQ11_9FIRM</name>
<evidence type="ECO:0000256" key="4">
    <source>
        <dbReference type="ARBA" id="ARBA00022605"/>
    </source>
</evidence>
<proteinExistence type="inferred from homology"/>
<gene>
    <name evidence="11" type="primary">aroC</name>
    <name evidence="13" type="ORF">BXT84_05725</name>
</gene>
<evidence type="ECO:0000256" key="3">
    <source>
        <dbReference type="ARBA" id="ARBA00013036"/>
    </source>
</evidence>
<keyword evidence="4 11" id="KW-0028">Amino-acid biosynthesis</keyword>
<dbReference type="HAMAP" id="MF_00300">
    <property type="entry name" value="Chorismate_synth"/>
    <property type="match status" value="1"/>
</dbReference>
<protein>
    <recommendedName>
        <fullName evidence="3 11">Chorismate synthase</fullName>
        <shortName evidence="11">CS</shortName>
        <ecNumber evidence="3 11">4.2.3.5</ecNumber>
    </recommendedName>
    <alternativeName>
        <fullName evidence="11">5-enolpyruvylshikimate-3-phosphate phospholyase</fullName>
    </alternativeName>
</protein>
<evidence type="ECO:0000256" key="6">
    <source>
        <dbReference type="ARBA" id="ARBA00022643"/>
    </source>
</evidence>
<dbReference type="Proteomes" id="UP000325292">
    <property type="component" value="Chromosome"/>
</dbReference>
<comment type="catalytic activity">
    <reaction evidence="11 12">
        <text>5-O-(1-carboxyvinyl)-3-phosphoshikimate = chorismate + phosphate</text>
        <dbReference type="Rhea" id="RHEA:21020"/>
        <dbReference type="ChEBI" id="CHEBI:29748"/>
        <dbReference type="ChEBI" id="CHEBI:43474"/>
        <dbReference type="ChEBI" id="CHEBI:57701"/>
        <dbReference type="EC" id="4.2.3.5"/>
    </reaction>
</comment>
<dbReference type="EMBL" id="CP019454">
    <property type="protein sequence ID" value="AUW93504.1"/>
    <property type="molecule type" value="Genomic_DNA"/>
</dbReference>
<comment type="caution">
    <text evidence="11">Lacks conserved residue(s) required for the propagation of feature annotation.</text>
</comment>
<dbReference type="PROSITE" id="PS00789">
    <property type="entry name" value="CHORISMATE_SYNTHASE_3"/>
    <property type="match status" value="1"/>
</dbReference>
<dbReference type="InterPro" id="IPR035904">
    <property type="entry name" value="Chorismate_synth_AroC_sf"/>
</dbReference>
<evidence type="ECO:0000313" key="14">
    <source>
        <dbReference type="Proteomes" id="UP000325292"/>
    </source>
</evidence>
<dbReference type="PROSITE" id="PS00788">
    <property type="entry name" value="CHORISMATE_SYNTHASE_2"/>
    <property type="match status" value="1"/>
</dbReference>
<feature type="binding site" evidence="11">
    <location>
        <position position="44"/>
    </location>
    <ligand>
        <name>NADP(+)</name>
        <dbReference type="ChEBI" id="CHEBI:58349"/>
    </ligand>
</feature>
<dbReference type="PROSITE" id="PS00787">
    <property type="entry name" value="CHORISMATE_SYNTHASE_1"/>
    <property type="match status" value="1"/>
</dbReference>
<feature type="binding site" evidence="11">
    <location>
        <begin position="131"/>
        <end position="133"/>
    </location>
    <ligand>
        <name>FMN</name>
        <dbReference type="ChEBI" id="CHEBI:58210"/>
    </ligand>
</feature>
<keyword evidence="14" id="KW-1185">Reference proteome</keyword>
<dbReference type="PANTHER" id="PTHR21085">
    <property type="entry name" value="CHORISMATE SYNTHASE"/>
    <property type="match status" value="1"/>
</dbReference>
<comment type="function">
    <text evidence="11">Catalyzes the anti-1,4-elimination of the C-3 phosphate and the C-6 proR hydrogen from 5-enolpyruvylshikimate-3-phosphate (EPSP) to yield chorismate, which is the branch point compound that serves as the starting substrate for the three terminal pathways of aromatic amino acid biosynthesis. This reaction introduces a second double bond into the aromatic ring system.</text>
</comment>
<organism evidence="13 14">
    <name type="scientific">Sulfobacillus thermotolerans</name>
    <dbReference type="NCBI Taxonomy" id="338644"/>
    <lineage>
        <taxon>Bacteria</taxon>
        <taxon>Bacillati</taxon>
        <taxon>Bacillota</taxon>
        <taxon>Clostridia</taxon>
        <taxon>Eubacteriales</taxon>
        <taxon>Clostridiales Family XVII. Incertae Sedis</taxon>
        <taxon>Sulfobacillus</taxon>
    </lineage>
</organism>
<dbReference type="Pfam" id="PF01264">
    <property type="entry name" value="Chorismate_synt"/>
    <property type="match status" value="1"/>
</dbReference>
<dbReference type="InterPro" id="IPR020541">
    <property type="entry name" value="Chorismate_synthase_CS"/>
</dbReference>
<keyword evidence="8 11" id="KW-0521">NADP</keyword>
<keyword evidence="5 11" id="KW-0285">Flavoprotein</keyword>
<evidence type="ECO:0000256" key="8">
    <source>
        <dbReference type="ARBA" id="ARBA00022857"/>
    </source>
</evidence>
<evidence type="ECO:0000256" key="10">
    <source>
        <dbReference type="ARBA" id="ARBA00023239"/>
    </source>
</evidence>
<dbReference type="EC" id="4.2.3.5" evidence="3 11"/>